<organism evidence="2 3">
    <name type="scientific">Lentiprolixibacter aurantiacus</name>
    <dbReference type="NCBI Taxonomy" id="2993939"/>
    <lineage>
        <taxon>Bacteria</taxon>
        <taxon>Pseudomonadati</taxon>
        <taxon>Bacteroidota</taxon>
        <taxon>Flavobacteriia</taxon>
        <taxon>Flavobacteriales</taxon>
        <taxon>Flavobacteriaceae</taxon>
        <taxon>Lentiprolixibacter</taxon>
    </lineage>
</organism>
<comment type="caution">
    <text evidence="2">The sequence shown here is derived from an EMBL/GenBank/DDBJ whole genome shotgun (WGS) entry which is preliminary data.</text>
</comment>
<keyword evidence="1" id="KW-0732">Signal</keyword>
<feature type="signal peptide" evidence="1">
    <location>
        <begin position="1"/>
        <end position="17"/>
    </location>
</feature>
<dbReference type="Proteomes" id="UP001207116">
    <property type="component" value="Unassembled WGS sequence"/>
</dbReference>
<evidence type="ECO:0000256" key="1">
    <source>
        <dbReference type="SAM" id="SignalP"/>
    </source>
</evidence>
<proteinExistence type="predicted"/>
<reference evidence="2" key="1">
    <citation type="submission" date="2022-11" db="EMBL/GenBank/DDBJ databases">
        <title>The characterization of three novel Bacteroidetes species and genomic analysis of their roles in tidal elemental geochemical cycles.</title>
        <authorList>
            <person name="Ma K.-J."/>
        </authorList>
    </citation>
    <scope>NUCLEOTIDE SEQUENCE</scope>
    <source>
        <strain evidence="2">M415</strain>
    </source>
</reference>
<sequence length="253" mass="29376">MKKIIYLLFVLPGLLLAQESGGHMVIENVMLTVNPEHVSEFEAGMAAHNKKYHADEVYGARVYWISNGVNSGKYMWNMGPIPWAAFDSRPAQDGHDEDWNNNVIKYVEAESEVNYWRFHPDRSNFSSDFDLKNLLVFVVDVKRFRDMEFINAVEKVQKVYKEKRSDQIYGIYTNEMANMQGNDFAWVDFFDKSSWMGESDTFWQDYEAVHGEGSMAKFMKTIEATTDGERHELWVYREDLSGLSSRVVAATRQ</sequence>
<dbReference type="RefSeq" id="WP_266014181.1">
    <property type="nucleotide sequence ID" value="NZ_JAPFQP010000004.1"/>
</dbReference>
<evidence type="ECO:0000313" key="3">
    <source>
        <dbReference type="Proteomes" id="UP001207116"/>
    </source>
</evidence>
<dbReference type="AlphaFoldDB" id="A0AAE3MM29"/>
<evidence type="ECO:0000313" key="2">
    <source>
        <dbReference type="EMBL" id="MCX2720290.1"/>
    </source>
</evidence>
<keyword evidence="3" id="KW-1185">Reference proteome</keyword>
<accession>A0AAE3MM29</accession>
<feature type="chain" id="PRO_5042169526" evidence="1">
    <location>
        <begin position="18"/>
        <end position="253"/>
    </location>
</feature>
<dbReference type="EMBL" id="JAPFQP010000004">
    <property type="protein sequence ID" value="MCX2720290.1"/>
    <property type="molecule type" value="Genomic_DNA"/>
</dbReference>
<name>A0AAE3MM29_9FLAO</name>
<protein>
    <submittedName>
        <fullName evidence="2">Uncharacterized protein</fullName>
    </submittedName>
</protein>
<gene>
    <name evidence="2" type="ORF">OO016_11810</name>
</gene>